<organism evidence="2 3">
    <name type="scientific">Limosilactobacillus pontis</name>
    <dbReference type="NCBI Taxonomy" id="35787"/>
    <lineage>
        <taxon>Bacteria</taxon>
        <taxon>Bacillati</taxon>
        <taxon>Bacillota</taxon>
        <taxon>Bacilli</taxon>
        <taxon>Lactobacillales</taxon>
        <taxon>Lactobacillaceae</taxon>
        <taxon>Limosilactobacillus</taxon>
    </lineage>
</organism>
<dbReference type="CDD" id="cd00093">
    <property type="entry name" value="HTH_XRE"/>
    <property type="match status" value="1"/>
</dbReference>
<dbReference type="EMBL" id="PNFV01000001">
    <property type="protein sequence ID" value="PMB83342.1"/>
    <property type="molecule type" value="Genomic_DNA"/>
</dbReference>
<dbReference type="OrthoDB" id="3213544at2"/>
<proteinExistence type="predicted"/>
<dbReference type="Pfam" id="PF13274">
    <property type="entry name" value="SocA_Panacea"/>
    <property type="match status" value="1"/>
</dbReference>
<dbReference type="RefSeq" id="WP_104687903.1">
    <property type="nucleotide sequence ID" value="NZ_JBKTHY010000003.1"/>
</dbReference>
<sequence>MVYQKNFTTTYTINGHEYTVTAPALFDSNTNELIPDKELDDQAAEIARQQYRNDMGLLSPQDLKQYRAKVGLSQRNLAELTGLSPNTIALYEAGAFPTKANNRLLKSLIASDDVLQHYIADEKGNYSDELVAKVNSYLSNSDGVIESQNEQPQFTAVQLANWLRVENYFARDSDLNIDPLTQMKVIKLLYLAYGRYLAATRNKLFSSPIIHFQYGPLITEVHDKFNGQRVLDIGKPDKEAMNDYNLVSQDGEIVGLLSKVNEDYINYNASRLSKQTHRPGSPWYLTPDREVIKDQLIFDTFKRGVEE</sequence>
<dbReference type="InterPro" id="IPR010982">
    <property type="entry name" value="Lambda_DNA-bd_dom_sf"/>
</dbReference>
<evidence type="ECO:0000313" key="2">
    <source>
        <dbReference type="EMBL" id="PMB83342.1"/>
    </source>
</evidence>
<name>A0A2J6NPT8_9LACO</name>
<gene>
    <name evidence="2" type="ORF">CK797_00675</name>
</gene>
<dbReference type="InterPro" id="IPR025272">
    <property type="entry name" value="SocA_Panacea"/>
</dbReference>
<dbReference type="PROSITE" id="PS50943">
    <property type="entry name" value="HTH_CROC1"/>
    <property type="match status" value="1"/>
</dbReference>
<reference evidence="2 3" key="1">
    <citation type="submission" date="2017-09" db="EMBL/GenBank/DDBJ databases">
        <title>Bacterial strain isolated from the female urinary microbiota.</title>
        <authorList>
            <person name="Thomas-White K."/>
            <person name="Kumar N."/>
            <person name="Forster S."/>
            <person name="Putonti C."/>
            <person name="Lawley T."/>
            <person name="Wolfe A.J."/>
        </authorList>
    </citation>
    <scope>NUCLEOTIDE SEQUENCE [LARGE SCALE GENOMIC DNA]</scope>
    <source>
        <strain evidence="2 3">UMB0683</strain>
    </source>
</reference>
<dbReference type="AlphaFoldDB" id="A0A2J6NPT8"/>
<dbReference type="InterPro" id="IPR001387">
    <property type="entry name" value="Cro/C1-type_HTH"/>
</dbReference>
<accession>A0A2J6NPT8</accession>
<protein>
    <submittedName>
        <fullName evidence="2">Toxin-antitoxin system, antitoxin component, Xre domain protein</fullName>
    </submittedName>
</protein>
<dbReference type="Proteomes" id="UP000239920">
    <property type="component" value="Unassembled WGS sequence"/>
</dbReference>
<comment type="caution">
    <text evidence="2">The sequence shown here is derived from an EMBL/GenBank/DDBJ whole genome shotgun (WGS) entry which is preliminary data.</text>
</comment>
<dbReference type="GO" id="GO:0003677">
    <property type="term" value="F:DNA binding"/>
    <property type="evidence" value="ECO:0007669"/>
    <property type="project" value="InterPro"/>
</dbReference>
<dbReference type="Gene3D" id="1.10.260.40">
    <property type="entry name" value="lambda repressor-like DNA-binding domains"/>
    <property type="match status" value="1"/>
</dbReference>
<dbReference type="SUPFAM" id="SSF47413">
    <property type="entry name" value="lambda repressor-like DNA-binding domains"/>
    <property type="match status" value="1"/>
</dbReference>
<evidence type="ECO:0000259" key="1">
    <source>
        <dbReference type="PROSITE" id="PS50943"/>
    </source>
</evidence>
<evidence type="ECO:0000313" key="3">
    <source>
        <dbReference type="Proteomes" id="UP000239920"/>
    </source>
</evidence>
<feature type="domain" description="HTH cro/C1-type" evidence="1">
    <location>
        <begin position="63"/>
        <end position="94"/>
    </location>
</feature>
<dbReference type="Pfam" id="PF01381">
    <property type="entry name" value="HTH_3"/>
    <property type="match status" value="1"/>
</dbReference>